<keyword evidence="2" id="KW-0378">Hydrolase</keyword>
<dbReference type="GO" id="GO:0006281">
    <property type="term" value="P:DNA repair"/>
    <property type="evidence" value="ECO:0007669"/>
    <property type="project" value="TreeGrafter"/>
</dbReference>
<evidence type="ECO:0000256" key="1">
    <source>
        <dbReference type="ARBA" id="ARBA00022723"/>
    </source>
</evidence>
<evidence type="ECO:0000256" key="4">
    <source>
        <dbReference type="ARBA" id="ARBA00023277"/>
    </source>
</evidence>
<gene>
    <name evidence="5" type="ORF">MNBD_GAMMA01-1842</name>
</gene>
<dbReference type="EMBL" id="UOEW01000245">
    <property type="protein sequence ID" value="VAW39810.1"/>
    <property type="molecule type" value="Genomic_DNA"/>
</dbReference>
<evidence type="ECO:0000256" key="3">
    <source>
        <dbReference type="ARBA" id="ARBA00022842"/>
    </source>
</evidence>
<dbReference type="NCBIfam" id="TIGR01549">
    <property type="entry name" value="HAD-SF-IA-v1"/>
    <property type="match status" value="1"/>
</dbReference>
<accession>A0A3B0VGN1</accession>
<dbReference type="PANTHER" id="PTHR43434">
    <property type="entry name" value="PHOSPHOGLYCOLATE PHOSPHATASE"/>
    <property type="match status" value="1"/>
</dbReference>
<dbReference type="GO" id="GO:0032259">
    <property type="term" value="P:methylation"/>
    <property type="evidence" value="ECO:0007669"/>
    <property type="project" value="UniProtKB-KW"/>
</dbReference>
<keyword evidence="5" id="KW-0830">Ubiquinone</keyword>
<protein>
    <submittedName>
        <fullName evidence="5">Similar to phosphoglycolate phosphatase, clustered with ubiquinone biosynthesis SAM-dependent O-methyltransferase</fullName>
    </submittedName>
</protein>
<dbReference type="Pfam" id="PF13419">
    <property type="entry name" value="HAD_2"/>
    <property type="match status" value="1"/>
</dbReference>
<proteinExistence type="predicted"/>
<dbReference type="AlphaFoldDB" id="A0A3B0VGN1"/>
<dbReference type="GO" id="GO:0008168">
    <property type="term" value="F:methyltransferase activity"/>
    <property type="evidence" value="ECO:0007669"/>
    <property type="project" value="UniProtKB-KW"/>
</dbReference>
<dbReference type="InterPro" id="IPR041492">
    <property type="entry name" value="HAD_2"/>
</dbReference>
<dbReference type="SFLD" id="SFLDG01129">
    <property type="entry name" value="C1.5:_HAD__Beta-PGM__Phosphata"/>
    <property type="match status" value="1"/>
</dbReference>
<dbReference type="InterPro" id="IPR006439">
    <property type="entry name" value="HAD-SF_hydro_IA"/>
</dbReference>
<keyword evidence="5" id="KW-0808">Transferase</keyword>
<dbReference type="GO" id="GO:0008967">
    <property type="term" value="F:phosphoglycolate phosphatase activity"/>
    <property type="evidence" value="ECO:0007669"/>
    <property type="project" value="TreeGrafter"/>
</dbReference>
<dbReference type="Gene3D" id="3.40.50.1000">
    <property type="entry name" value="HAD superfamily/HAD-like"/>
    <property type="match status" value="1"/>
</dbReference>
<sequence length="213" mass="23402">MKGFLFDLDGTLVDTAIDMIAALKTLAAENGILINPDYNQYKELITHGSRAIVVSIFGHLDKNSIWLLQQRYLQIYQQNLTVGSCLFDGISAVITKLDNANIPWGIVTNKPAYLAQPLVDSLPQLHNCKVLIGGDCTLHSKPHPEPINRAIKSMPINPTESWYIGDALTDITAANAAGMNSAVALWGYLSNTDKPHNWHANKLLTNALDILEL</sequence>
<keyword evidence="1" id="KW-0479">Metal-binding</keyword>
<dbReference type="PANTHER" id="PTHR43434:SF23">
    <property type="entry name" value="PHOSPHOGLYCOLATE PHOSPHATASE"/>
    <property type="match status" value="1"/>
</dbReference>
<reference evidence="5" key="1">
    <citation type="submission" date="2018-06" db="EMBL/GenBank/DDBJ databases">
        <authorList>
            <person name="Zhirakovskaya E."/>
        </authorList>
    </citation>
    <scope>NUCLEOTIDE SEQUENCE</scope>
</reference>
<name>A0A3B0VGN1_9ZZZZ</name>
<evidence type="ECO:0000256" key="2">
    <source>
        <dbReference type="ARBA" id="ARBA00022801"/>
    </source>
</evidence>
<dbReference type="SUPFAM" id="SSF56784">
    <property type="entry name" value="HAD-like"/>
    <property type="match status" value="1"/>
</dbReference>
<dbReference type="Gene3D" id="1.10.150.240">
    <property type="entry name" value="Putative phosphatase, domain 2"/>
    <property type="match status" value="1"/>
</dbReference>
<dbReference type="GO" id="GO:0005829">
    <property type="term" value="C:cytosol"/>
    <property type="evidence" value="ECO:0007669"/>
    <property type="project" value="TreeGrafter"/>
</dbReference>
<evidence type="ECO:0000313" key="5">
    <source>
        <dbReference type="EMBL" id="VAW39810.1"/>
    </source>
</evidence>
<dbReference type="InterPro" id="IPR036412">
    <property type="entry name" value="HAD-like_sf"/>
</dbReference>
<dbReference type="GO" id="GO:0046872">
    <property type="term" value="F:metal ion binding"/>
    <property type="evidence" value="ECO:0007669"/>
    <property type="project" value="UniProtKB-KW"/>
</dbReference>
<keyword evidence="5" id="KW-0489">Methyltransferase</keyword>
<keyword evidence="4" id="KW-0119">Carbohydrate metabolism</keyword>
<organism evidence="5">
    <name type="scientific">hydrothermal vent metagenome</name>
    <dbReference type="NCBI Taxonomy" id="652676"/>
    <lineage>
        <taxon>unclassified sequences</taxon>
        <taxon>metagenomes</taxon>
        <taxon>ecological metagenomes</taxon>
    </lineage>
</organism>
<keyword evidence="3" id="KW-0460">Magnesium</keyword>
<dbReference type="SFLD" id="SFLDS00003">
    <property type="entry name" value="Haloacid_Dehalogenase"/>
    <property type="match status" value="1"/>
</dbReference>
<dbReference type="InterPro" id="IPR050155">
    <property type="entry name" value="HAD-like_hydrolase_sf"/>
</dbReference>
<dbReference type="InterPro" id="IPR023198">
    <property type="entry name" value="PGP-like_dom2"/>
</dbReference>
<dbReference type="InterPro" id="IPR023214">
    <property type="entry name" value="HAD_sf"/>
</dbReference>